<protein>
    <submittedName>
        <fullName evidence="2">DUF4199 domain-containing protein</fullName>
    </submittedName>
</protein>
<dbReference type="Pfam" id="PF13858">
    <property type="entry name" value="DUF4199"/>
    <property type="match status" value="1"/>
</dbReference>
<evidence type="ECO:0000313" key="3">
    <source>
        <dbReference type="Proteomes" id="UP001197770"/>
    </source>
</evidence>
<accession>A0ABS8GST0</accession>
<gene>
    <name evidence="2" type="ORF">LLW17_10000</name>
</gene>
<keyword evidence="1" id="KW-0812">Transmembrane</keyword>
<comment type="caution">
    <text evidence="2">The sequence shown here is derived from an EMBL/GenBank/DDBJ whole genome shotgun (WGS) entry which is preliminary data.</text>
</comment>
<dbReference type="RefSeq" id="WP_228230117.1">
    <property type="nucleotide sequence ID" value="NZ_JAJGMW010000011.1"/>
</dbReference>
<feature type="transmembrane region" description="Helical" evidence="1">
    <location>
        <begin position="39"/>
        <end position="59"/>
    </location>
</feature>
<organism evidence="2 3">
    <name type="scientific">Leeuwenhoekiella parthenopeia</name>
    <dbReference type="NCBI Taxonomy" id="2890320"/>
    <lineage>
        <taxon>Bacteria</taxon>
        <taxon>Pseudomonadati</taxon>
        <taxon>Bacteroidota</taxon>
        <taxon>Flavobacteriia</taxon>
        <taxon>Flavobacteriales</taxon>
        <taxon>Flavobacteriaceae</taxon>
        <taxon>Leeuwenhoekiella</taxon>
    </lineage>
</organism>
<evidence type="ECO:0000313" key="2">
    <source>
        <dbReference type="EMBL" id="MCC4213051.1"/>
    </source>
</evidence>
<proteinExistence type="predicted"/>
<keyword evidence="1" id="KW-0472">Membrane</keyword>
<dbReference type="EMBL" id="JAJGMW010000011">
    <property type="protein sequence ID" value="MCC4213051.1"/>
    <property type="molecule type" value="Genomic_DNA"/>
</dbReference>
<feature type="transmembrane region" description="Helical" evidence="1">
    <location>
        <begin position="135"/>
        <end position="158"/>
    </location>
</feature>
<keyword evidence="1" id="KW-1133">Transmembrane helix</keyword>
<dbReference type="InterPro" id="IPR025250">
    <property type="entry name" value="DUF4199"/>
</dbReference>
<evidence type="ECO:0000256" key="1">
    <source>
        <dbReference type="SAM" id="Phobius"/>
    </source>
</evidence>
<feature type="transmembrane region" description="Helical" evidence="1">
    <location>
        <begin position="12"/>
        <end position="33"/>
    </location>
</feature>
<feature type="transmembrane region" description="Helical" evidence="1">
    <location>
        <begin position="80"/>
        <end position="102"/>
    </location>
</feature>
<reference evidence="2 3" key="1">
    <citation type="submission" date="2021-11" db="EMBL/GenBank/DDBJ databases">
        <title>Seasonal and diel survey of microbial diversity of the Tyrrhenian coast.</title>
        <authorList>
            <person name="Gattoni G."/>
            <person name="Corral P."/>
        </authorList>
    </citation>
    <scope>NUCLEOTIDE SEQUENCE [LARGE SCALE GENOMIC DNA]</scope>
    <source>
        <strain evidence="2 3">Mr9</strain>
    </source>
</reference>
<keyword evidence="3" id="KW-1185">Reference proteome</keyword>
<dbReference type="Proteomes" id="UP001197770">
    <property type="component" value="Unassembled WGS sequence"/>
</dbReference>
<name>A0ABS8GST0_9FLAO</name>
<sequence>MAMKFIRIEIKWAIIFSIVVLIWMVLEKLAGLHGKFIDYHLYLTNLFAIPAIIVMVIALKDKKKSVYDGKMDYKQGLISGIVLSVLIALISPLTQWITSYIISPEYFPNVIKRSVELGYFKSTAEAEANFNYQNYAVQGAIGALVMGIVTTAISMLFIRTKKEKKIEPMGHL</sequence>